<dbReference type="PANTHER" id="PTHR30217:SF6">
    <property type="entry name" value="TRNA HYDROXYLATION PROTEIN P"/>
    <property type="match status" value="1"/>
</dbReference>
<organism evidence="4 5">
    <name type="scientific">Candidatus Uhrbacteria bacterium CG_4_9_14_3_um_filter_41_35</name>
    <dbReference type="NCBI Taxonomy" id="1975034"/>
    <lineage>
        <taxon>Bacteria</taxon>
        <taxon>Candidatus Uhriibacteriota</taxon>
    </lineage>
</organism>
<dbReference type="GO" id="GO:0006508">
    <property type="term" value="P:proteolysis"/>
    <property type="evidence" value="ECO:0007669"/>
    <property type="project" value="UniProtKB-KW"/>
</dbReference>
<dbReference type="PROSITE" id="PS01276">
    <property type="entry name" value="PEPTIDASE_U32"/>
    <property type="match status" value="1"/>
</dbReference>
<dbReference type="AlphaFoldDB" id="A0A2M7XE84"/>
<gene>
    <name evidence="4" type="ORF">CO173_03400</name>
</gene>
<dbReference type="GO" id="GO:0008233">
    <property type="term" value="F:peptidase activity"/>
    <property type="evidence" value="ECO:0007669"/>
    <property type="project" value="UniProtKB-KW"/>
</dbReference>
<evidence type="ECO:0000256" key="1">
    <source>
        <dbReference type="ARBA" id="ARBA00022670"/>
    </source>
</evidence>
<proteinExistence type="inferred from homology"/>
<dbReference type="PANTHER" id="PTHR30217">
    <property type="entry name" value="PEPTIDASE U32 FAMILY"/>
    <property type="match status" value="1"/>
</dbReference>
<evidence type="ECO:0000256" key="3">
    <source>
        <dbReference type="ARBA" id="ARBA00038374"/>
    </source>
</evidence>
<comment type="caution">
    <text evidence="4">The sequence shown here is derived from an EMBL/GenBank/DDBJ whole genome shotgun (WGS) entry which is preliminary data.</text>
</comment>
<dbReference type="EMBL" id="PFWT01000014">
    <property type="protein sequence ID" value="PJA46201.1"/>
    <property type="molecule type" value="Genomic_DNA"/>
</dbReference>
<dbReference type="Pfam" id="PF01136">
    <property type="entry name" value="Peptidase_U32"/>
    <property type="match status" value="1"/>
</dbReference>
<protein>
    <submittedName>
        <fullName evidence="4">Collagenase-like protease</fullName>
    </submittedName>
</protein>
<evidence type="ECO:0000313" key="4">
    <source>
        <dbReference type="EMBL" id="PJA46201.1"/>
    </source>
</evidence>
<evidence type="ECO:0000256" key="2">
    <source>
        <dbReference type="ARBA" id="ARBA00022801"/>
    </source>
</evidence>
<keyword evidence="2" id="KW-0378">Hydrolase</keyword>
<evidence type="ECO:0000313" key="5">
    <source>
        <dbReference type="Proteomes" id="UP000231263"/>
    </source>
</evidence>
<sequence>MGKYSLKHSYIIVLCKISTFIIDKPLKFEHNHSDMDFRNDLELLAPAGTLTNLTTAINAGCDAVYFGVDGFNMRQNNSAKFTLDDLSEIATTCHAKNVKCYLALNTLVYDQNIDAMKKAIDAVKASGVDAIITFDMSALVYAKEVGVEVHISTQHSISNIEAVKFFANWADRVVLARELSLEDVKYIVDEIKNQDVRGPKGELVEVEIFVHGAMCVSVSGRCGMSLYMNKTSANCGQCTQPCRRPYEIKDKFTGKSLVVDNEYVMSPEDLCTIGMLDEIIATGVVSLKVEGRSRSAEYVDVVIRTYREAITAIKNDTYTKEKVEQWNKDLGTVFNRGKSEGFYRGLPWGAWSKGSDSQATQKKVLVGTIKHYYANIGVAEVDIHASDLKEGDEIVINGNTTGVLRMKAKGMILNETSVDYVKQGDLVTFVVPEKVRSSDKLYKLVDVKG</sequence>
<accession>A0A2M7XE84</accession>
<reference evidence="5" key="1">
    <citation type="submission" date="2017-09" db="EMBL/GenBank/DDBJ databases">
        <title>Depth-based differentiation of microbial function through sediment-hosted aquifers and enrichment of novel symbionts in the deep terrestrial subsurface.</title>
        <authorList>
            <person name="Probst A.J."/>
            <person name="Ladd B."/>
            <person name="Jarett J.K."/>
            <person name="Geller-Mcgrath D.E."/>
            <person name="Sieber C.M.K."/>
            <person name="Emerson J.B."/>
            <person name="Anantharaman K."/>
            <person name="Thomas B.C."/>
            <person name="Malmstrom R."/>
            <person name="Stieglmeier M."/>
            <person name="Klingl A."/>
            <person name="Woyke T."/>
            <person name="Ryan C.M."/>
            <person name="Banfield J.F."/>
        </authorList>
    </citation>
    <scope>NUCLEOTIDE SEQUENCE [LARGE SCALE GENOMIC DNA]</scope>
</reference>
<keyword evidence="1 4" id="KW-0645">Protease</keyword>
<comment type="similarity">
    <text evidence="3">Belongs to the peptidase U32 family.</text>
</comment>
<dbReference type="InterPro" id="IPR051454">
    <property type="entry name" value="RNA/ubiquinone_mod_enzymes"/>
</dbReference>
<dbReference type="InterPro" id="IPR001539">
    <property type="entry name" value="Peptidase_U32"/>
</dbReference>
<dbReference type="Proteomes" id="UP000231263">
    <property type="component" value="Unassembled WGS sequence"/>
</dbReference>
<name>A0A2M7XE84_9BACT</name>